<accession>F2U0U4</accession>
<dbReference type="EC" id="4.1.99.22" evidence="3"/>
<comment type="cofactor">
    <cofactor evidence="1">
        <name>[4Fe-4S] cluster</name>
        <dbReference type="ChEBI" id="CHEBI:49883"/>
    </cofactor>
</comment>
<keyword evidence="5" id="KW-0949">S-adenosyl-L-methionine</keyword>
<dbReference type="SMART" id="SM00729">
    <property type="entry name" value="Elp3"/>
    <property type="match status" value="1"/>
</dbReference>
<dbReference type="AlphaFoldDB" id="F2U0U4"/>
<dbReference type="InterPro" id="IPR013785">
    <property type="entry name" value="Aldolase_TIM"/>
</dbReference>
<keyword evidence="11" id="KW-0501">Molybdenum cofactor biosynthesis</keyword>
<dbReference type="OMA" id="QMSECFC"/>
<dbReference type="InterPro" id="IPR006638">
    <property type="entry name" value="Elp3/MiaA/NifB-like_rSAM"/>
</dbReference>
<evidence type="ECO:0000256" key="14">
    <source>
        <dbReference type="SAM" id="MobiDB-lite"/>
    </source>
</evidence>
<keyword evidence="10" id="KW-0342">GTP-binding</keyword>
<keyword evidence="17" id="KW-1185">Reference proteome</keyword>
<dbReference type="CDD" id="cd21117">
    <property type="entry name" value="Twitch_MoaA"/>
    <property type="match status" value="1"/>
</dbReference>
<dbReference type="eggNOG" id="KOG2876">
    <property type="taxonomic scope" value="Eukaryota"/>
</dbReference>
<dbReference type="Pfam" id="PF04055">
    <property type="entry name" value="Radical_SAM"/>
    <property type="match status" value="1"/>
</dbReference>
<dbReference type="InterPro" id="IPR000385">
    <property type="entry name" value="MoaA_NifB_PqqE_Fe-S-bd_CS"/>
</dbReference>
<reference evidence="16" key="1">
    <citation type="submission" date="2009-08" db="EMBL/GenBank/DDBJ databases">
        <title>Annotation of Salpingoeca rosetta.</title>
        <authorList>
            <consortium name="The Broad Institute Genome Sequencing Platform"/>
            <person name="Russ C."/>
            <person name="Cuomo C."/>
            <person name="Burger G."/>
            <person name="Gray M.W."/>
            <person name="Holland P.W.H."/>
            <person name="King N."/>
            <person name="Lang F.B.F."/>
            <person name="Roger A.J."/>
            <person name="Ruiz-Trillo I."/>
            <person name="Young S.K."/>
            <person name="Zeng Q."/>
            <person name="Gargeya S."/>
            <person name="Alvarado L."/>
            <person name="Berlin A."/>
            <person name="Chapman S.B."/>
            <person name="Chen Z."/>
            <person name="Freedman E."/>
            <person name="Gellesch M."/>
            <person name="Goldberg J."/>
            <person name="Griggs A."/>
            <person name="Gujja S."/>
            <person name="Heilman E."/>
            <person name="Heiman D."/>
            <person name="Howarth C."/>
            <person name="Mehta T."/>
            <person name="Neiman D."/>
            <person name="Pearson M."/>
            <person name="Roberts A."/>
            <person name="Saif S."/>
            <person name="Shea T."/>
            <person name="Shenoy N."/>
            <person name="Sisk P."/>
            <person name="Stolte C."/>
            <person name="Sykes S."/>
            <person name="White J."/>
            <person name="Yandava C."/>
            <person name="Haas B."/>
            <person name="Nusbaum C."/>
            <person name="Birren B."/>
        </authorList>
    </citation>
    <scope>NUCLEOTIDE SEQUENCE [LARGE SCALE GENOMIC DNA]</scope>
    <source>
        <strain evidence="16">ATCC 50818</strain>
    </source>
</reference>
<dbReference type="HAMAP" id="MF_01225_B">
    <property type="entry name" value="MoaA_B"/>
    <property type="match status" value="1"/>
</dbReference>
<dbReference type="GO" id="GO:0006777">
    <property type="term" value="P:Mo-molybdopterin cofactor biosynthetic process"/>
    <property type="evidence" value="ECO:0007669"/>
    <property type="project" value="UniProtKB-KW"/>
</dbReference>
<keyword evidence="12" id="KW-0456">Lyase</keyword>
<feature type="domain" description="Radical SAM core" evidence="15">
    <location>
        <begin position="80"/>
        <end position="299"/>
    </location>
</feature>
<sequence>MHRWAGAAAALMARQQPVNLAATLSATAVRQCARFQHGSAMPEPDQHQEATDGQRHSQKEGPAHQTQQEQSRVSSVLTDLFGRQHSYLRISLTERCNLRCQYCMPEEGVQLSPKDELLTFDELVRLARIFASNGVSKIRLTGGEPLLYPQLSDLIREFRGMPGIESVGITTNGLTLARKLDALKDAGLTHLNVSLDTFHEHKFNIISRRRGLDRVFRGIDAAIDAGLTPKINVVLTRNVNDDELLDFVEWTREKPVDVRFIEYMPFDGNRWNMDRFVSYKEMLERIEQRFTLTRLSDHPNDTSKAWWVPGHAGRIGFITSMSEHFCGSCNRLRITANGQLKVCLFGSTEVDLKHALRRSENDEETIREIDAAVKRKKKQHAGMFELAKRKNRPMILIGG</sequence>
<evidence type="ECO:0000256" key="7">
    <source>
        <dbReference type="ARBA" id="ARBA00022741"/>
    </source>
</evidence>
<dbReference type="SFLD" id="SFLDG01386">
    <property type="entry name" value="main_SPASM_domain-containing"/>
    <property type="match status" value="1"/>
</dbReference>
<dbReference type="KEGG" id="sre:PTSG_01109"/>
<dbReference type="InterPro" id="IPR010505">
    <property type="entry name" value="MoaA_twitch"/>
</dbReference>
<evidence type="ECO:0000256" key="11">
    <source>
        <dbReference type="ARBA" id="ARBA00023150"/>
    </source>
</evidence>
<dbReference type="CDD" id="cd01335">
    <property type="entry name" value="Radical_SAM"/>
    <property type="match status" value="1"/>
</dbReference>
<dbReference type="SFLD" id="SFLDG01067">
    <property type="entry name" value="SPASM/twitch_domain_containing"/>
    <property type="match status" value="1"/>
</dbReference>
<dbReference type="InterPro" id="IPR050105">
    <property type="entry name" value="MoCo_biosynth_MoaA/MoaC"/>
</dbReference>
<dbReference type="Pfam" id="PF06463">
    <property type="entry name" value="Mob_synth_C"/>
    <property type="match status" value="1"/>
</dbReference>
<evidence type="ECO:0000256" key="4">
    <source>
        <dbReference type="ARBA" id="ARBA00022485"/>
    </source>
</evidence>
<dbReference type="PANTHER" id="PTHR22960:SF0">
    <property type="entry name" value="MOLYBDENUM COFACTOR BIOSYNTHESIS PROTEIN 1"/>
    <property type="match status" value="1"/>
</dbReference>
<evidence type="ECO:0000256" key="10">
    <source>
        <dbReference type="ARBA" id="ARBA00023134"/>
    </source>
</evidence>
<feature type="region of interest" description="Disordered" evidence="14">
    <location>
        <begin position="38"/>
        <end position="72"/>
    </location>
</feature>
<evidence type="ECO:0000256" key="12">
    <source>
        <dbReference type="ARBA" id="ARBA00023239"/>
    </source>
</evidence>
<protein>
    <recommendedName>
        <fullName evidence="3">GTP 3',8-cyclase</fullName>
        <ecNumber evidence="3">4.1.99.22</ecNumber>
    </recommendedName>
</protein>
<dbReference type="STRING" id="946362.F2U0U4"/>
<keyword evidence="8" id="KW-0408">Iron</keyword>
<dbReference type="SFLD" id="SFLDS00029">
    <property type="entry name" value="Radical_SAM"/>
    <property type="match status" value="1"/>
</dbReference>
<dbReference type="NCBIfam" id="TIGR02666">
    <property type="entry name" value="moaA"/>
    <property type="match status" value="1"/>
</dbReference>
<dbReference type="PROSITE" id="PS01305">
    <property type="entry name" value="MOAA_NIFB_PQQE"/>
    <property type="match status" value="1"/>
</dbReference>
<evidence type="ECO:0000256" key="3">
    <source>
        <dbReference type="ARBA" id="ARBA00012167"/>
    </source>
</evidence>
<dbReference type="GO" id="GO:0051539">
    <property type="term" value="F:4 iron, 4 sulfur cluster binding"/>
    <property type="evidence" value="ECO:0007669"/>
    <property type="project" value="UniProtKB-KW"/>
</dbReference>
<keyword evidence="7" id="KW-0547">Nucleotide-binding</keyword>
<dbReference type="GeneID" id="16077674"/>
<dbReference type="GO" id="GO:0046872">
    <property type="term" value="F:metal ion binding"/>
    <property type="evidence" value="ECO:0007669"/>
    <property type="project" value="UniProtKB-KW"/>
</dbReference>
<dbReference type="InterPro" id="IPR007197">
    <property type="entry name" value="rSAM"/>
</dbReference>
<evidence type="ECO:0000256" key="6">
    <source>
        <dbReference type="ARBA" id="ARBA00022723"/>
    </source>
</evidence>
<organism evidence="17">
    <name type="scientific">Salpingoeca rosetta (strain ATCC 50818 / BSB-021)</name>
    <dbReference type="NCBI Taxonomy" id="946362"/>
    <lineage>
        <taxon>Eukaryota</taxon>
        <taxon>Choanoflagellata</taxon>
        <taxon>Craspedida</taxon>
        <taxon>Salpingoecidae</taxon>
        <taxon>Salpingoeca</taxon>
    </lineage>
</organism>
<feature type="compositionally biased region" description="Basic and acidic residues" evidence="14">
    <location>
        <begin position="44"/>
        <end position="62"/>
    </location>
</feature>
<dbReference type="GO" id="GO:0061798">
    <property type="term" value="F:GTP 3',8'-cyclase activity"/>
    <property type="evidence" value="ECO:0007669"/>
    <property type="project" value="UniProtKB-EC"/>
</dbReference>
<evidence type="ECO:0000256" key="1">
    <source>
        <dbReference type="ARBA" id="ARBA00001966"/>
    </source>
</evidence>
<dbReference type="InterPro" id="IPR040064">
    <property type="entry name" value="MoaA-like"/>
</dbReference>
<gene>
    <name evidence="16" type="ORF">PTSG_01109</name>
</gene>
<comment type="catalytic activity">
    <reaction evidence="13">
        <text>GTP + AH2 + S-adenosyl-L-methionine = (8S)-3',8-cyclo-7,8-dihydroguanosine 5'-triphosphate + 5'-deoxyadenosine + L-methionine + A + H(+)</text>
        <dbReference type="Rhea" id="RHEA:49576"/>
        <dbReference type="ChEBI" id="CHEBI:13193"/>
        <dbReference type="ChEBI" id="CHEBI:15378"/>
        <dbReference type="ChEBI" id="CHEBI:17319"/>
        <dbReference type="ChEBI" id="CHEBI:17499"/>
        <dbReference type="ChEBI" id="CHEBI:37565"/>
        <dbReference type="ChEBI" id="CHEBI:57844"/>
        <dbReference type="ChEBI" id="CHEBI:59789"/>
        <dbReference type="ChEBI" id="CHEBI:131766"/>
        <dbReference type="EC" id="4.1.99.22"/>
    </reaction>
</comment>
<dbReference type="UniPathway" id="UPA00344"/>
<keyword evidence="4" id="KW-0004">4Fe-4S</keyword>
<dbReference type="SUPFAM" id="SSF102114">
    <property type="entry name" value="Radical SAM enzymes"/>
    <property type="match status" value="1"/>
</dbReference>
<dbReference type="GO" id="GO:0061799">
    <property type="term" value="F:cyclic pyranopterin monophosphate synthase activity"/>
    <property type="evidence" value="ECO:0007669"/>
    <property type="project" value="TreeGrafter"/>
</dbReference>
<dbReference type="Proteomes" id="UP000007799">
    <property type="component" value="Unassembled WGS sequence"/>
</dbReference>
<dbReference type="Gene3D" id="3.20.20.70">
    <property type="entry name" value="Aldolase class I"/>
    <property type="match status" value="1"/>
</dbReference>
<evidence type="ECO:0000256" key="13">
    <source>
        <dbReference type="ARBA" id="ARBA00048697"/>
    </source>
</evidence>
<proteinExistence type="inferred from homology"/>
<dbReference type="OrthoDB" id="429626at2759"/>
<dbReference type="InterPro" id="IPR058240">
    <property type="entry name" value="rSAM_sf"/>
</dbReference>
<dbReference type="PROSITE" id="PS51918">
    <property type="entry name" value="RADICAL_SAM"/>
    <property type="match status" value="1"/>
</dbReference>
<evidence type="ECO:0000256" key="8">
    <source>
        <dbReference type="ARBA" id="ARBA00023004"/>
    </source>
</evidence>
<dbReference type="GO" id="GO:0005525">
    <property type="term" value="F:GTP binding"/>
    <property type="evidence" value="ECO:0007669"/>
    <property type="project" value="UniProtKB-KW"/>
</dbReference>
<dbReference type="FunCoup" id="F2U0U4">
    <property type="interactions" value="793"/>
</dbReference>
<dbReference type="PANTHER" id="PTHR22960">
    <property type="entry name" value="MOLYBDOPTERIN COFACTOR SYNTHESIS PROTEIN A"/>
    <property type="match status" value="1"/>
</dbReference>
<dbReference type="EMBL" id="GL832958">
    <property type="protein sequence ID" value="EGD80518.1"/>
    <property type="molecule type" value="Genomic_DNA"/>
</dbReference>
<evidence type="ECO:0000256" key="5">
    <source>
        <dbReference type="ARBA" id="ARBA00022691"/>
    </source>
</evidence>
<dbReference type="RefSeq" id="XP_004997079.1">
    <property type="nucleotide sequence ID" value="XM_004997022.1"/>
</dbReference>
<evidence type="ECO:0000313" key="16">
    <source>
        <dbReference type="EMBL" id="EGD80518.1"/>
    </source>
</evidence>
<name>F2U0U4_SALR5</name>
<dbReference type="InterPro" id="IPR013483">
    <property type="entry name" value="MoaA"/>
</dbReference>
<evidence type="ECO:0000256" key="2">
    <source>
        <dbReference type="ARBA" id="ARBA00005046"/>
    </source>
</evidence>
<evidence type="ECO:0000259" key="15">
    <source>
        <dbReference type="PROSITE" id="PS51918"/>
    </source>
</evidence>
<keyword evidence="9" id="KW-0411">Iron-sulfur</keyword>
<evidence type="ECO:0000313" key="17">
    <source>
        <dbReference type="Proteomes" id="UP000007799"/>
    </source>
</evidence>
<dbReference type="InParanoid" id="F2U0U4"/>
<comment type="pathway">
    <text evidence="2">Cofactor biosynthesis; molybdopterin biosynthesis.</text>
</comment>
<dbReference type="SFLD" id="SFLDG01383">
    <property type="entry name" value="cyclic_pyranopterin_phosphate"/>
    <property type="match status" value="1"/>
</dbReference>
<evidence type="ECO:0000256" key="9">
    <source>
        <dbReference type="ARBA" id="ARBA00023014"/>
    </source>
</evidence>
<keyword evidence="6" id="KW-0479">Metal-binding</keyword>